<feature type="domain" description="N-acetyltransferase" evidence="4">
    <location>
        <begin position="9"/>
        <end position="183"/>
    </location>
</feature>
<gene>
    <name evidence="5" type="ORF">ONZ51_g272</name>
</gene>
<dbReference type="PANTHER" id="PTHR43877">
    <property type="entry name" value="AMINOALKYLPHOSPHONATE N-ACETYLTRANSFERASE-RELATED-RELATED"/>
    <property type="match status" value="1"/>
</dbReference>
<evidence type="ECO:0000256" key="3">
    <source>
        <dbReference type="SAM" id="MobiDB-lite"/>
    </source>
</evidence>
<protein>
    <recommendedName>
        <fullName evidence="4">N-acetyltransferase domain-containing protein</fullName>
    </recommendedName>
</protein>
<keyword evidence="6" id="KW-1185">Reference proteome</keyword>
<dbReference type="Gene3D" id="3.40.630.30">
    <property type="match status" value="1"/>
</dbReference>
<dbReference type="InterPro" id="IPR050832">
    <property type="entry name" value="Bact_Acetyltransf"/>
</dbReference>
<reference evidence="5" key="1">
    <citation type="submission" date="2022-11" db="EMBL/GenBank/DDBJ databases">
        <title>Genome Sequence of Cubamyces cubensis.</title>
        <authorList>
            <person name="Buettner E."/>
        </authorList>
    </citation>
    <scope>NUCLEOTIDE SEQUENCE</scope>
    <source>
        <strain evidence="5">MPL-01</strain>
    </source>
</reference>
<keyword evidence="2" id="KW-0012">Acyltransferase</keyword>
<dbReference type="GO" id="GO:0016747">
    <property type="term" value="F:acyltransferase activity, transferring groups other than amino-acyl groups"/>
    <property type="evidence" value="ECO:0007669"/>
    <property type="project" value="InterPro"/>
</dbReference>
<evidence type="ECO:0000313" key="6">
    <source>
        <dbReference type="Proteomes" id="UP001215151"/>
    </source>
</evidence>
<dbReference type="PROSITE" id="PS51186">
    <property type="entry name" value="GNAT"/>
    <property type="match status" value="1"/>
</dbReference>
<dbReference type="AlphaFoldDB" id="A0AAD7XE15"/>
<evidence type="ECO:0000256" key="2">
    <source>
        <dbReference type="ARBA" id="ARBA00023315"/>
    </source>
</evidence>
<proteinExistence type="predicted"/>
<sequence length="191" mass="21382">MSENVSIPPVVRQATPDDLAQIVPLFIASHDTTLPGVTFSADPWYAPDKVLQRLQTRLFPPQSLKTYVLEVPDTGEIVGYGNVKPRRDLEDTSSASHEQNSEDQDEVDMFFVKAGAGGRGYGTLLMEAIQKDWHAQGGLKLRVLKRNERAIRFYEKCGFRMVAGGEEVVRSEALTEPMEETLCLMRWSPTP</sequence>
<dbReference type="Pfam" id="PF00583">
    <property type="entry name" value="Acetyltransf_1"/>
    <property type="match status" value="1"/>
</dbReference>
<dbReference type="InterPro" id="IPR000182">
    <property type="entry name" value="GNAT_dom"/>
</dbReference>
<accession>A0AAD7XE15</accession>
<dbReference type="InterPro" id="IPR016181">
    <property type="entry name" value="Acyl_CoA_acyltransferase"/>
</dbReference>
<comment type="caution">
    <text evidence="5">The sequence shown here is derived from an EMBL/GenBank/DDBJ whole genome shotgun (WGS) entry which is preliminary data.</text>
</comment>
<name>A0AAD7XE15_9APHY</name>
<dbReference type="CDD" id="cd04301">
    <property type="entry name" value="NAT_SF"/>
    <property type="match status" value="1"/>
</dbReference>
<dbReference type="EMBL" id="JAPEVG010000003">
    <property type="protein sequence ID" value="KAJ8501901.1"/>
    <property type="molecule type" value="Genomic_DNA"/>
</dbReference>
<evidence type="ECO:0000256" key="1">
    <source>
        <dbReference type="ARBA" id="ARBA00022679"/>
    </source>
</evidence>
<evidence type="ECO:0000259" key="4">
    <source>
        <dbReference type="PROSITE" id="PS51186"/>
    </source>
</evidence>
<evidence type="ECO:0000313" key="5">
    <source>
        <dbReference type="EMBL" id="KAJ8501901.1"/>
    </source>
</evidence>
<dbReference type="PANTHER" id="PTHR43877:SF2">
    <property type="entry name" value="AMINOALKYLPHOSPHONATE N-ACETYLTRANSFERASE-RELATED"/>
    <property type="match status" value="1"/>
</dbReference>
<keyword evidence="1" id="KW-0808">Transferase</keyword>
<feature type="region of interest" description="Disordered" evidence="3">
    <location>
        <begin position="82"/>
        <end position="104"/>
    </location>
</feature>
<organism evidence="5 6">
    <name type="scientific">Trametes cubensis</name>
    <dbReference type="NCBI Taxonomy" id="1111947"/>
    <lineage>
        <taxon>Eukaryota</taxon>
        <taxon>Fungi</taxon>
        <taxon>Dikarya</taxon>
        <taxon>Basidiomycota</taxon>
        <taxon>Agaricomycotina</taxon>
        <taxon>Agaricomycetes</taxon>
        <taxon>Polyporales</taxon>
        <taxon>Polyporaceae</taxon>
        <taxon>Trametes</taxon>
    </lineage>
</organism>
<dbReference type="Proteomes" id="UP001215151">
    <property type="component" value="Unassembled WGS sequence"/>
</dbReference>
<dbReference type="SUPFAM" id="SSF55729">
    <property type="entry name" value="Acyl-CoA N-acyltransferases (Nat)"/>
    <property type="match status" value="1"/>
</dbReference>